<evidence type="ECO:0000256" key="1">
    <source>
        <dbReference type="ARBA" id="ARBA00022490"/>
    </source>
</evidence>
<feature type="binding site" evidence="7 8">
    <location>
        <position position="75"/>
    </location>
    <ligand>
        <name>S-adenosyl-L-methionine</name>
        <dbReference type="ChEBI" id="CHEBI:59789"/>
    </ligand>
</feature>
<evidence type="ECO:0000256" key="3">
    <source>
        <dbReference type="ARBA" id="ARBA00022603"/>
    </source>
</evidence>
<dbReference type="HAMAP" id="MF_00607">
    <property type="entry name" value="16SrRNA_methyltr_A"/>
    <property type="match status" value="1"/>
</dbReference>
<keyword evidence="1 7" id="KW-0963">Cytoplasm</keyword>
<evidence type="ECO:0000313" key="11">
    <source>
        <dbReference type="Proteomes" id="UP000823921"/>
    </source>
</evidence>
<feature type="binding site" evidence="7 8">
    <location>
        <position position="54"/>
    </location>
    <ligand>
        <name>S-adenosyl-L-methionine</name>
        <dbReference type="ChEBI" id="CHEBI:59789"/>
    </ligand>
</feature>
<evidence type="ECO:0000313" key="10">
    <source>
        <dbReference type="EMBL" id="HJB80089.1"/>
    </source>
</evidence>
<dbReference type="EC" id="2.1.1.182" evidence="7"/>
<feature type="binding site" evidence="7 8">
    <location>
        <position position="29"/>
    </location>
    <ligand>
        <name>S-adenosyl-L-methionine</name>
        <dbReference type="ChEBI" id="CHEBI:59789"/>
    </ligand>
</feature>
<comment type="function">
    <text evidence="7">Specifically dimethylates two adjacent adenosines (A1518 and A1519) in the loop of a conserved hairpin near the 3'-end of 16S rRNA in the 30S particle. May play a critical role in biogenesis of 30S subunits.</text>
</comment>
<dbReference type="Pfam" id="PF00398">
    <property type="entry name" value="RrnaAD"/>
    <property type="match status" value="1"/>
</dbReference>
<evidence type="ECO:0000259" key="9">
    <source>
        <dbReference type="SMART" id="SM00650"/>
    </source>
</evidence>
<dbReference type="FunFam" id="3.40.50.150:FF:000023">
    <property type="entry name" value="Ribosomal RNA small subunit methyltransferase A"/>
    <property type="match status" value="1"/>
</dbReference>
<dbReference type="Proteomes" id="UP000823921">
    <property type="component" value="Unassembled WGS sequence"/>
</dbReference>
<feature type="binding site" evidence="7 8">
    <location>
        <position position="27"/>
    </location>
    <ligand>
        <name>S-adenosyl-L-methionine</name>
        <dbReference type="ChEBI" id="CHEBI:59789"/>
    </ligand>
</feature>
<dbReference type="InterPro" id="IPR029063">
    <property type="entry name" value="SAM-dependent_MTases_sf"/>
</dbReference>
<evidence type="ECO:0000256" key="5">
    <source>
        <dbReference type="ARBA" id="ARBA00022691"/>
    </source>
</evidence>
<feature type="binding site" evidence="7 8">
    <location>
        <position position="124"/>
    </location>
    <ligand>
        <name>S-adenosyl-L-methionine</name>
        <dbReference type="ChEBI" id="CHEBI:59789"/>
    </ligand>
</feature>
<sequence>MDLCNSNDIKALLGRHGFRFSKSMGQNFLIQGWVPRDIADSSGADQSCGVLEIGPGIGPLTVQLAQRAGKVSAVELDRDLLPILAETLSPFDNVTVIPGDAMKLDLAALAAEQFPGLTPLACANLPYNITTPVITALIEAGCFASITVMIQREVAKRICAGPGTSDYGAFSLFCQYYTTPEYLFEVPPECFLPAPKVTSAVIRMVPRAEPAQTLVEDAFFFRVVRASFAQRRKTLLNGLSAAFGDKLGKDQLRQAIADAGLPEGVRGEKLGIPEFAALAQALQALGA</sequence>
<dbReference type="CDD" id="cd02440">
    <property type="entry name" value="AdoMet_MTases"/>
    <property type="match status" value="1"/>
</dbReference>
<evidence type="ECO:0000256" key="4">
    <source>
        <dbReference type="ARBA" id="ARBA00022679"/>
    </source>
</evidence>
<dbReference type="GO" id="GO:0005829">
    <property type="term" value="C:cytosol"/>
    <property type="evidence" value="ECO:0007669"/>
    <property type="project" value="TreeGrafter"/>
</dbReference>
<dbReference type="PROSITE" id="PS01131">
    <property type="entry name" value="RRNA_A_DIMETH"/>
    <property type="match status" value="1"/>
</dbReference>
<feature type="binding site" evidence="7 8">
    <location>
        <position position="100"/>
    </location>
    <ligand>
        <name>S-adenosyl-L-methionine</name>
        <dbReference type="ChEBI" id="CHEBI:59789"/>
    </ligand>
</feature>
<comment type="caution">
    <text evidence="10">The sequence shown here is derived from an EMBL/GenBank/DDBJ whole genome shotgun (WGS) entry which is preliminary data.</text>
</comment>
<gene>
    <name evidence="7 10" type="primary">rsmA</name>
    <name evidence="7" type="synonym">ksgA</name>
    <name evidence="10" type="ORF">H9712_03815</name>
</gene>
<organism evidence="10 11">
    <name type="scientific">Candidatus Flavonifractor intestinigallinarum</name>
    <dbReference type="NCBI Taxonomy" id="2838586"/>
    <lineage>
        <taxon>Bacteria</taxon>
        <taxon>Bacillati</taxon>
        <taxon>Bacillota</taxon>
        <taxon>Clostridia</taxon>
        <taxon>Eubacteriales</taxon>
        <taxon>Oscillospiraceae</taxon>
        <taxon>Flavonifractor</taxon>
    </lineage>
</organism>
<dbReference type="Gene3D" id="3.40.50.150">
    <property type="entry name" value="Vaccinia Virus protein VP39"/>
    <property type="match status" value="1"/>
</dbReference>
<accession>A0A9D2SAW3</accession>
<dbReference type="AlphaFoldDB" id="A0A9D2SAW3"/>
<feature type="domain" description="Ribosomal RNA adenine methylase transferase N-terminal" evidence="9">
    <location>
        <begin position="34"/>
        <end position="208"/>
    </location>
</feature>
<keyword evidence="5 7" id="KW-0949">S-adenosyl-L-methionine</keyword>
<dbReference type="Gene3D" id="1.10.8.100">
    <property type="entry name" value="Ribosomal RNA adenine dimethylase-like, domain 2"/>
    <property type="match status" value="1"/>
</dbReference>
<reference evidence="10" key="2">
    <citation type="submission" date="2021-04" db="EMBL/GenBank/DDBJ databases">
        <authorList>
            <person name="Gilroy R."/>
        </authorList>
    </citation>
    <scope>NUCLEOTIDE SEQUENCE</scope>
    <source>
        <strain evidence="10">CHK192-8294</strain>
    </source>
</reference>
<dbReference type="InterPro" id="IPR011530">
    <property type="entry name" value="rRNA_adenine_dimethylase"/>
</dbReference>
<evidence type="ECO:0000256" key="2">
    <source>
        <dbReference type="ARBA" id="ARBA00022552"/>
    </source>
</evidence>
<proteinExistence type="inferred from homology"/>
<dbReference type="InterPro" id="IPR023165">
    <property type="entry name" value="rRNA_Ade_diMease-like_C"/>
</dbReference>
<dbReference type="PROSITE" id="PS51689">
    <property type="entry name" value="SAM_RNA_A_N6_MT"/>
    <property type="match status" value="1"/>
</dbReference>
<protein>
    <recommendedName>
        <fullName evidence="7">Ribosomal RNA small subunit methyltransferase A</fullName>
        <ecNumber evidence="7">2.1.1.182</ecNumber>
    </recommendedName>
    <alternativeName>
        <fullName evidence="7">16S rRNA (adenine(1518)-N(6)/adenine(1519)-N(6))-dimethyltransferase</fullName>
    </alternativeName>
    <alternativeName>
        <fullName evidence="7">16S rRNA dimethyladenosine transferase</fullName>
    </alternativeName>
    <alternativeName>
        <fullName evidence="7">16S rRNA dimethylase</fullName>
    </alternativeName>
    <alternativeName>
        <fullName evidence="7">S-adenosylmethionine-6-N', N'-adenosyl(rRNA) dimethyltransferase</fullName>
    </alternativeName>
</protein>
<reference evidence="10" key="1">
    <citation type="journal article" date="2021" name="PeerJ">
        <title>Extensive microbial diversity within the chicken gut microbiome revealed by metagenomics and culture.</title>
        <authorList>
            <person name="Gilroy R."/>
            <person name="Ravi A."/>
            <person name="Getino M."/>
            <person name="Pursley I."/>
            <person name="Horton D.L."/>
            <person name="Alikhan N.F."/>
            <person name="Baker D."/>
            <person name="Gharbi K."/>
            <person name="Hall N."/>
            <person name="Watson M."/>
            <person name="Adriaenssens E.M."/>
            <person name="Foster-Nyarko E."/>
            <person name="Jarju S."/>
            <person name="Secka A."/>
            <person name="Antonio M."/>
            <person name="Oren A."/>
            <person name="Chaudhuri R.R."/>
            <person name="La Ragione R."/>
            <person name="Hildebrand F."/>
            <person name="Pallen M.J."/>
        </authorList>
    </citation>
    <scope>NUCLEOTIDE SEQUENCE</scope>
    <source>
        <strain evidence="10">CHK192-8294</strain>
    </source>
</reference>
<dbReference type="PANTHER" id="PTHR11727">
    <property type="entry name" value="DIMETHYLADENOSINE TRANSFERASE"/>
    <property type="match status" value="1"/>
</dbReference>
<dbReference type="GO" id="GO:0052908">
    <property type="term" value="F:16S rRNA (adenine(1518)-N(6)/adenine(1519)-N(6))-dimethyltransferase activity"/>
    <property type="evidence" value="ECO:0007669"/>
    <property type="project" value="UniProtKB-EC"/>
</dbReference>
<dbReference type="EMBL" id="DWXO01000038">
    <property type="protein sequence ID" value="HJB80089.1"/>
    <property type="molecule type" value="Genomic_DNA"/>
</dbReference>
<keyword evidence="6 7" id="KW-0694">RNA-binding</keyword>
<dbReference type="GO" id="GO:0003723">
    <property type="term" value="F:RNA binding"/>
    <property type="evidence" value="ECO:0007669"/>
    <property type="project" value="UniProtKB-UniRule"/>
</dbReference>
<keyword evidence="4 7" id="KW-0808">Transferase</keyword>
<comment type="catalytic activity">
    <reaction evidence="7">
        <text>adenosine(1518)/adenosine(1519) in 16S rRNA + 4 S-adenosyl-L-methionine = N(6)-dimethyladenosine(1518)/N(6)-dimethyladenosine(1519) in 16S rRNA + 4 S-adenosyl-L-homocysteine + 4 H(+)</text>
        <dbReference type="Rhea" id="RHEA:19609"/>
        <dbReference type="Rhea" id="RHEA-COMP:10232"/>
        <dbReference type="Rhea" id="RHEA-COMP:10233"/>
        <dbReference type="ChEBI" id="CHEBI:15378"/>
        <dbReference type="ChEBI" id="CHEBI:57856"/>
        <dbReference type="ChEBI" id="CHEBI:59789"/>
        <dbReference type="ChEBI" id="CHEBI:74411"/>
        <dbReference type="ChEBI" id="CHEBI:74493"/>
        <dbReference type="EC" id="2.1.1.182"/>
    </reaction>
</comment>
<comment type="subcellular location">
    <subcellularLocation>
        <location evidence="7">Cytoplasm</location>
    </subcellularLocation>
</comment>
<keyword evidence="2 7" id="KW-0698">rRNA processing</keyword>
<comment type="similarity">
    <text evidence="7">Belongs to the class I-like SAM-binding methyltransferase superfamily. rRNA adenine N(6)-methyltransferase family. RsmA subfamily.</text>
</comment>
<dbReference type="InterPro" id="IPR020596">
    <property type="entry name" value="rRNA_Ade_Mease_Trfase_CS"/>
</dbReference>
<evidence type="ECO:0000256" key="6">
    <source>
        <dbReference type="ARBA" id="ARBA00022884"/>
    </source>
</evidence>
<name>A0A9D2SAW3_9FIRM</name>
<dbReference type="SUPFAM" id="SSF53335">
    <property type="entry name" value="S-adenosyl-L-methionine-dependent methyltransferases"/>
    <property type="match status" value="1"/>
</dbReference>
<dbReference type="InterPro" id="IPR020598">
    <property type="entry name" value="rRNA_Ade_methylase_Trfase_N"/>
</dbReference>
<evidence type="ECO:0000256" key="8">
    <source>
        <dbReference type="PROSITE-ProRule" id="PRU01026"/>
    </source>
</evidence>
<dbReference type="InterPro" id="IPR001737">
    <property type="entry name" value="KsgA/Erm"/>
</dbReference>
<dbReference type="NCBIfam" id="TIGR00755">
    <property type="entry name" value="ksgA"/>
    <property type="match status" value="1"/>
</dbReference>
<dbReference type="SMART" id="SM00650">
    <property type="entry name" value="rADc"/>
    <property type="match status" value="1"/>
</dbReference>
<keyword evidence="3 7" id="KW-0489">Methyltransferase</keyword>
<evidence type="ECO:0000256" key="7">
    <source>
        <dbReference type="HAMAP-Rule" id="MF_00607"/>
    </source>
</evidence>
<dbReference type="PANTHER" id="PTHR11727:SF7">
    <property type="entry name" value="DIMETHYLADENOSINE TRANSFERASE-RELATED"/>
    <property type="match status" value="1"/>
</dbReference>